<sequence length="489" mass="54897">MVSILAITVSAWPPHNFDTDAMDKYLDDAIQEMDQSPGDAAENLQYFQESDIEMLDQPQDDATQDVQQPPDAATQNAQQPPDAATQNVQQPPDAATQNVQQLLESDIQILQYFQDSDIQVLDRLLDAATQSLQQPPDAATQSLQQSPDAATQNVQQSPDAATQSVPQSPDATTQSAHQYQGPGVQEIGKLQGASPENIQALLNLLAQNSQQSQDAATQSTQQPQGAATQSLQKFLDATTQSVQQPPDSSSNSLQRFLDASVQGDQVFDKSKIRVEMHRLTRAFKIQEDDFPQMENYINAERKNIVGVNDMIKAVDSKLQDTSLSSDTILQLRKKSRELRMVADELIALYKDKYRTYMDAKERRRNANAALQLLKENQELIAEHNSKNVIQVGLSHGSSYNLDMLEIQYDKVLKDIDALFAEQKKIGGVNFLYSDDAFKAKREEFDNQVLTLQSYSGFARRILWHYKYNWSIDAWVSEFLSPYMQNAKII</sequence>
<evidence type="ECO:0000313" key="3">
    <source>
        <dbReference type="Proteomes" id="UP001648503"/>
    </source>
</evidence>
<accession>A0ABQ8EVP5</accession>
<dbReference type="EMBL" id="JAFCIX010000565">
    <property type="protein sequence ID" value="KAH6587359.1"/>
    <property type="molecule type" value="Genomic_DNA"/>
</dbReference>
<name>A0ABQ8EVP5_9FUNG</name>
<feature type="compositionally biased region" description="Polar residues" evidence="1">
    <location>
        <begin position="64"/>
        <end position="97"/>
    </location>
</feature>
<gene>
    <name evidence="2" type="ORF">BASA50_001288</name>
</gene>
<feature type="compositionally biased region" description="Polar residues" evidence="1">
    <location>
        <begin position="132"/>
        <end position="178"/>
    </location>
</feature>
<evidence type="ECO:0000313" key="2">
    <source>
        <dbReference type="EMBL" id="KAH6587359.1"/>
    </source>
</evidence>
<keyword evidence="3" id="KW-1185">Reference proteome</keyword>
<comment type="caution">
    <text evidence="2">The sequence shown here is derived from an EMBL/GenBank/DDBJ whole genome shotgun (WGS) entry which is preliminary data.</text>
</comment>
<evidence type="ECO:0000256" key="1">
    <source>
        <dbReference type="SAM" id="MobiDB-lite"/>
    </source>
</evidence>
<protein>
    <submittedName>
        <fullName evidence="2">Uncharacterized protein</fullName>
    </submittedName>
</protein>
<feature type="region of interest" description="Disordered" evidence="1">
    <location>
        <begin position="58"/>
        <end position="97"/>
    </location>
</feature>
<reference evidence="2 3" key="1">
    <citation type="submission" date="2021-02" db="EMBL/GenBank/DDBJ databases">
        <title>Variation within the Batrachochytrium salamandrivorans European outbreak.</title>
        <authorList>
            <person name="Kelly M."/>
            <person name="Pasmans F."/>
            <person name="Shea T.P."/>
            <person name="Munoz J.F."/>
            <person name="Carranza S."/>
            <person name="Cuomo C.A."/>
            <person name="Martel A."/>
        </authorList>
    </citation>
    <scope>NUCLEOTIDE SEQUENCE [LARGE SCALE GENOMIC DNA]</scope>
    <source>
        <strain evidence="2 3">AMFP18/2</strain>
    </source>
</reference>
<feature type="region of interest" description="Disordered" evidence="1">
    <location>
        <begin position="132"/>
        <end position="179"/>
    </location>
</feature>
<dbReference type="Proteomes" id="UP001648503">
    <property type="component" value="Unassembled WGS sequence"/>
</dbReference>
<proteinExistence type="predicted"/>
<organism evidence="2 3">
    <name type="scientific">Batrachochytrium salamandrivorans</name>
    <dbReference type="NCBI Taxonomy" id="1357716"/>
    <lineage>
        <taxon>Eukaryota</taxon>
        <taxon>Fungi</taxon>
        <taxon>Fungi incertae sedis</taxon>
        <taxon>Chytridiomycota</taxon>
        <taxon>Chytridiomycota incertae sedis</taxon>
        <taxon>Chytridiomycetes</taxon>
        <taxon>Rhizophydiales</taxon>
        <taxon>Rhizophydiales incertae sedis</taxon>
        <taxon>Batrachochytrium</taxon>
    </lineage>
</organism>